<dbReference type="InterPro" id="IPR006366">
    <property type="entry name" value="CobA/CysG_C"/>
</dbReference>
<evidence type="ECO:0000256" key="5">
    <source>
        <dbReference type="ARBA" id="ARBA00022691"/>
    </source>
</evidence>
<dbReference type="EMBL" id="FTOT01000001">
    <property type="protein sequence ID" value="SIS53880.1"/>
    <property type="molecule type" value="Genomic_DNA"/>
</dbReference>
<evidence type="ECO:0000256" key="7">
    <source>
        <dbReference type="ARBA" id="ARBA00025705"/>
    </source>
</evidence>
<accession>A0A1N7JX31</accession>
<dbReference type="SUPFAM" id="SSF53790">
    <property type="entry name" value="Tetrapyrrole methylase"/>
    <property type="match status" value="1"/>
</dbReference>
<dbReference type="RefSeq" id="WP_144038837.1">
    <property type="nucleotide sequence ID" value="NZ_BMEH01000001.1"/>
</dbReference>
<evidence type="ECO:0000256" key="8">
    <source>
        <dbReference type="RuleBase" id="RU003960"/>
    </source>
</evidence>
<reference evidence="10 11" key="1">
    <citation type="submission" date="2017-01" db="EMBL/GenBank/DDBJ databases">
        <authorList>
            <person name="Mah S.A."/>
            <person name="Swanson W.J."/>
            <person name="Moy G.W."/>
            <person name="Vacquier V.D."/>
        </authorList>
    </citation>
    <scope>NUCLEOTIDE SEQUENCE [LARGE SCALE GENOMIC DNA]</scope>
    <source>
        <strain evidence="10 11">DSM 26375</strain>
    </source>
</reference>
<dbReference type="InterPro" id="IPR050161">
    <property type="entry name" value="Siro_Cobalamin_biosynth"/>
</dbReference>
<evidence type="ECO:0000313" key="10">
    <source>
        <dbReference type="EMBL" id="SIS53880.1"/>
    </source>
</evidence>
<evidence type="ECO:0000259" key="9">
    <source>
        <dbReference type="Pfam" id="PF00590"/>
    </source>
</evidence>
<keyword evidence="4 8" id="KW-0808">Transferase</keyword>
<dbReference type="InterPro" id="IPR014777">
    <property type="entry name" value="4pyrrole_Mease_sub1"/>
</dbReference>
<feature type="domain" description="Tetrapyrrole methylase" evidence="9">
    <location>
        <begin position="9"/>
        <end position="219"/>
    </location>
</feature>
<evidence type="ECO:0000313" key="11">
    <source>
        <dbReference type="Proteomes" id="UP000186141"/>
    </source>
</evidence>
<dbReference type="STRING" id="1086013.SAMN05421774_10199"/>
<dbReference type="PANTHER" id="PTHR45790">
    <property type="entry name" value="SIROHEME SYNTHASE-RELATED"/>
    <property type="match status" value="1"/>
</dbReference>
<evidence type="ECO:0000256" key="1">
    <source>
        <dbReference type="ARBA" id="ARBA00005879"/>
    </source>
</evidence>
<organism evidence="10 11">
    <name type="scientific">Gemmobacter megaterium</name>
    <dbReference type="NCBI Taxonomy" id="1086013"/>
    <lineage>
        <taxon>Bacteria</taxon>
        <taxon>Pseudomonadati</taxon>
        <taxon>Pseudomonadota</taxon>
        <taxon>Alphaproteobacteria</taxon>
        <taxon>Rhodobacterales</taxon>
        <taxon>Paracoccaceae</taxon>
        <taxon>Gemmobacter</taxon>
    </lineage>
</organism>
<keyword evidence="5" id="KW-0949">S-adenosyl-L-methionine</keyword>
<dbReference type="AlphaFoldDB" id="A0A1N7JX31"/>
<comment type="similarity">
    <text evidence="1 8">Belongs to the precorrin methyltransferase family.</text>
</comment>
<evidence type="ECO:0000256" key="6">
    <source>
        <dbReference type="ARBA" id="ARBA00023244"/>
    </source>
</evidence>
<dbReference type="CDD" id="cd11642">
    <property type="entry name" value="SUMT"/>
    <property type="match status" value="1"/>
</dbReference>
<dbReference type="GO" id="GO:0004851">
    <property type="term" value="F:uroporphyrin-III C-methyltransferase activity"/>
    <property type="evidence" value="ECO:0007669"/>
    <property type="project" value="UniProtKB-EC"/>
</dbReference>
<dbReference type="OrthoDB" id="9815856at2"/>
<evidence type="ECO:0000256" key="4">
    <source>
        <dbReference type="ARBA" id="ARBA00022679"/>
    </source>
</evidence>
<dbReference type="GO" id="GO:0019354">
    <property type="term" value="P:siroheme biosynthetic process"/>
    <property type="evidence" value="ECO:0007669"/>
    <property type="project" value="UniProtKB-UniPathway"/>
</dbReference>
<sequence>MTTSFAPGTIALVGAGPGDPDLLTLRALRAIRSADVIVLDRLIGQGILDLIPDTAQRIDAGKEGFGPSTPQAQIHAAMIGAARDGARVVRLKSGDPGIFGRLEEELDALDAAGIAWQIVPGLTAASAAAATLGQPLTARGRNGALTILTGHDVQGFADQDWRGLARPGAVAAIYMGKAASRYLQGRLMMHGAPPDTPVTLVENASRPDQRIHAATLATLPATAQLCSGPAVILWGLAPRAALSALPAALEA</sequence>
<protein>
    <recommendedName>
        <fullName evidence="2">uroporphyrinogen-III C-methyltransferase</fullName>
        <ecNumber evidence="2">2.1.1.107</ecNumber>
    </recommendedName>
</protein>
<evidence type="ECO:0000256" key="2">
    <source>
        <dbReference type="ARBA" id="ARBA00012162"/>
    </source>
</evidence>
<evidence type="ECO:0000256" key="3">
    <source>
        <dbReference type="ARBA" id="ARBA00022603"/>
    </source>
</evidence>
<dbReference type="Gene3D" id="3.30.950.10">
    <property type="entry name" value="Methyltransferase, Cobalt-precorrin-4 Transmethylase, Domain 2"/>
    <property type="match status" value="1"/>
</dbReference>
<dbReference type="NCBIfam" id="TIGR01469">
    <property type="entry name" value="cobA_cysG_Cterm"/>
    <property type="match status" value="1"/>
</dbReference>
<dbReference type="PANTHER" id="PTHR45790:SF1">
    <property type="entry name" value="SIROHEME SYNTHASE"/>
    <property type="match status" value="1"/>
</dbReference>
<dbReference type="Proteomes" id="UP000186141">
    <property type="component" value="Unassembled WGS sequence"/>
</dbReference>
<comment type="pathway">
    <text evidence="7">Porphyrin-containing compound metabolism; siroheme biosynthesis; precorrin-2 from uroporphyrinogen III: step 1/1.</text>
</comment>
<dbReference type="GO" id="GO:0032259">
    <property type="term" value="P:methylation"/>
    <property type="evidence" value="ECO:0007669"/>
    <property type="project" value="UniProtKB-KW"/>
</dbReference>
<keyword evidence="11" id="KW-1185">Reference proteome</keyword>
<dbReference type="EC" id="2.1.1.107" evidence="2"/>
<keyword evidence="6" id="KW-0627">Porphyrin biosynthesis</keyword>
<keyword evidence="3 8" id="KW-0489">Methyltransferase</keyword>
<proteinExistence type="inferred from homology"/>
<dbReference type="InterPro" id="IPR035996">
    <property type="entry name" value="4pyrrol_Methylase_sf"/>
</dbReference>
<dbReference type="PROSITE" id="PS00839">
    <property type="entry name" value="SUMT_1"/>
    <property type="match status" value="1"/>
</dbReference>
<dbReference type="UniPathway" id="UPA00262">
    <property type="reaction ID" value="UER00211"/>
</dbReference>
<gene>
    <name evidence="10" type="ORF">SAMN05421774_10199</name>
</gene>
<dbReference type="InterPro" id="IPR000878">
    <property type="entry name" value="4pyrrol_Mease"/>
</dbReference>
<dbReference type="Gene3D" id="3.40.1010.10">
    <property type="entry name" value="Cobalt-precorrin-4 Transmethylase, Domain 1"/>
    <property type="match status" value="1"/>
</dbReference>
<dbReference type="Pfam" id="PF00590">
    <property type="entry name" value="TP_methylase"/>
    <property type="match status" value="1"/>
</dbReference>
<dbReference type="FunFam" id="3.40.1010.10:FF:000001">
    <property type="entry name" value="Siroheme synthase"/>
    <property type="match status" value="1"/>
</dbReference>
<dbReference type="InterPro" id="IPR003043">
    <property type="entry name" value="Uropor_MeTrfase_CS"/>
</dbReference>
<dbReference type="NCBIfam" id="NF004790">
    <property type="entry name" value="PRK06136.1"/>
    <property type="match status" value="1"/>
</dbReference>
<name>A0A1N7JX31_9RHOB</name>
<dbReference type="InterPro" id="IPR014776">
    <property type="entry name" value="4pyrrole_Mease_sub2"/>
</dbReference>
<dbReference type="PROSITE" id="PS00840">
    <property type="entry name" value="SUMT_2"/>
    <property type="match status" value="1"/>
</dbReference>